<dbReference type="PRINTS" id="PR01576">
    <property type="entry name" value="PDEFORMYLASE"/>
</dbReference>
<evidence type="ECO:0000313" key="4">
    <source>
        <dbReference type="Proteomes" id="UP001344817"/>
    </source>
</evidence>
<dbReference type="EMBL" id="JAZDWZ010000006">
    <property type="protein sequence ID" value="MEE3928428.1"/>
    <property type="molecule type" value="Genomic_DNA"/>
</dbReference>
<dbReference type="Pfam" id="PF01327">
    <property type="entry name" value="Pep_deformylase"/>
    <property type="match status" value="1"/>
</dbReference>
<organism evidence="3 4">
    <name type="scientific">Mycoplasmopsis ciconiae</name>
    <dbReference type="NCBI Taxonomy" id="561067"/>
    <lineage>
        <taxon>Bacteria</taxon>
        <taxon>Bacillati</taxon>
        <taxon>Mycoplasmatota</taxon>
        <taxon>Mycoplasmoidales</taxon>
        <taxon>Metamycoplasmataceae</taxon>
        <taxon>Mycoplasmopsis</taxon>
    </lineage>
</organism>
<dbReference type="Proteomes" id="UP001344817">
    <property type="component" value="Unassembled WGS sequence"/>
</dbReference>
<dbReference type="HAMAP" id="MF_00163">
    <property type="entry name" value="Pep_deformylase"/>
    <property type="match status" value="1"/>
</dbReference>
<dbReference type="RefSeq" id="WP_330500840.1">
    <property type="nucleotide sequence ID" value="NZ_JAZDWZ010000006.1"/>
</dbReference>
<sequence length="183" mass="21230">MFNVKLVELPKKVLREISKEVTLPLSKEDDLLAQKMIYHVDDSQKPNTKFRPAVGVAAVQYGVLKRMFYVHVKNFDTDETIFSDVIINPVVLSKSFGKQALSEGEGCLSVPENYPNQEGYIRRATRIKIKCYSYKQQKEVEYDLTGYVAIVFQHELDHLDGKLFIDRIKRSNPWEKEKDLILM</sequence>
<dbReference type="SUPFAM" id="SSF56420">
    <property type="entry name" value="Peptide deformylase"/>
    <property type="match status" value="1"/>
</dbReference>
<keyword evidence="2" id="KW-0648">Protein biosynthesis</keyword>
<name>A0ABU7MLQ7_9BACT</name>
<reference evidence="3" key="1">
    <citation type="submission" date="2024-01" db="EMBL/GenBank/DDBJ databases">
        <title>Genome sequence of Mycoplasma ciconiae type strain DSM 25251.</title>
        <authorList>
            <person name="Spergser J."/>
        </authorList>
    </citation>
    <scope>NUCLEOTIDE SEQUENCE [LARGE SCALE GENOMIC DNA]</scope>
    <source>
        <strain evidence="3">DSM 25251</strain>
    </source>
</reference>
<keyword evidence="4" id="KW-1185">Reference proteome</keyword>
<feature type="binding site" evidence="2">
    <location>
        <position position="158"/>
    </location>
    <ligand>
        <name>Fe cation</name>
        <dbReference type="ChEBI" id="CHEBI:24875"/>
    </ligand>
</feature>
<evidence type="ECO:0000256" key="1">
    <source>
        <dbReference type="ARBA" id="ARBA00010759"/>
    </source>
</evidence>
<dbReference type="Gene3D" id="3.90.45.10">
    <property type="entry name" value="Peptide deformylase"/>
    <property type="match status" value="1"/>
</dbReference>
<feature type="binding site" evidence="2">
    <location>
        <position position="154"/>
    </location>
    <ligand>
        <name>Fe cation</name>
        <dbReference type="ChEBI" id="CHEBI:24875"/>
    </ligand>
</feature>
<evidence type="ECO:0000256" key="2">
    <source>
        <dbReference type="HAMAP-Rule" id="MF_00163"/>
    </source>
</evidence>
<dbReference type="GO" id="GO:0042586">
    <property type="term" value="F:peptide deformylase activity"/>
    <property type="evidence" value="ECO:0007669"/>
    <property type="project" value="UniProtKB-EC"/>
</dbReference>
<proteinExistence type="inferred from homology"/>
<dbReference type="EC" id="3.5.1.88" evidence="2"/>
<protein>
    <recommendedName>
        <fullName evidence="2">Peptide deformylase</fullName>
        <shortName evidence="2">PDF</shortName>
        <ecNumber evidence="2">3.5.1.88</ecNumber>
    </recommendedName>
    <alternativeName>
        <fullName evidence="2">Polypeptide deformylase</fullName>
    </alternativeName>
</protein>
<comment type="function">
    <text evidence="2">Removes the formyl group from the N-terminal Met of newly synthesized proteins. Requires at least a dipeptide for an efficient rate of reaction. N-terminal L-methionine is a prerequisite for activity but the enzyme has broad specificity at other positions.</text>
</comment>
<gene>
    <name evidence="2 3" type="primary">def</name>
    <name evidence="3" type="ORF">V2E24_02450</name>
</gene>
<dbReference type="NCBIfam" id="TIGR00079">
    <property type="entry name" value="pept_deformyl"/>
    <property type="match status" value="1"/>
</dbReference>
<keyword evidence="2" id="KW-0479">Metal-binding</keyword>
<dbReference type="PIRSF" id="PIRSF004749">
    <property type="entry name" value="Pep_def"/>
    <property type="match status" value="1"/>
</dbReference>
<feature type="active site" evidence="2">
    <location>
        <position position="155"/>
    </location>
</feature>
<dbReference type="PANTHER" id="PTHR10458">
    <property type="entry name" value="PEPTIDE DEFORMYLASE"/>
    <property type="match status" value="1"/>
</dbReference>
<comment type="cofactor">
    <cofactor evidence="2">
        <name>Fe(2+)</name>
        <dbReference type="ChEBI" id="CHEBI:29033"/>
    </cofactor>
    <text evidence="2">Binds 1 Fe(2+) ion.</text>
</comment>
<comment type="catalytic activity">
    <reaction evidence="2">
        <text>N-terminal N-formyl-L-methionyl-[peptide] + H2O = N-terminal L-methionyl-[peptide] + formate</text>
        <dbReference type="Rhea" id="RHEA:24420"/>
        <dbReference type="Rhea" id="RHEA-COMP:10639"/>
        <dbReference type="Rhea" id="RHEA-COMP:10640"/>
        <dbReference type="ChEBI" id="CHEBI:15377"/>
        <dbReference type="ChEBI" id="CHEBI:15740"/>
        <dbReference type="ChEBI" id="CHEBI:49298"/>
        <dbReference type="ChEBI" id="CHEBI:64731"/>
        <dbReference type="EC" id="3.5.1.88"/>
    </reaction>
</comment>
<feature type="binding site" evidence="2">
    <location>
        <position position="107"/>
    </location>
    <ligand>
        <name>Fe cation</name>
        <dbReference type="ChEBI" id="CHEBI:24875"/>
    </ligand>
</feature>
<dbReference type="InterPro" id="IPR036821">
    <property type="entry name" value="Peptide_deformylase_sf"/>
</dbReference>
<dbReference type="PANTHER" id="PTHR10458:SF22">
    <property type="entry name" value="PEPTIDE DEFORMYLASE"/>
    <property type="match status" value="1"/>
</dbReference>
<accession>A0ABU7MLQ7</accession>
<dbReference type="CDD" id="cd00487">
    <property type="entry name" value="Pep_deformylase"/>
    <property type="match status" value="1"/>
</dbReference>
<evidence type="ECO:0000313" key="3">
    <source>
        <dbReference type="EMBL" id="MEE3928428.1"/>
    </source>
</evidence>
<dbReference type="InterPro" id="IPR023635">
    <property type="entry name" value="Peptide_deformylase"/>
</dbReference>
<keyword evidence="2" id="KW-0408">Iron</keyword>
<keyword evidence="2 3" id="KW-0378">Hydrolase</keyword>
<comment type="caution">
    <text evidence="3">The sequence shown here is derived from an EMBL/GenBank/DDBJ whole genome shotgun (WGS) entry which is preliminary data.</text>
</comment>
<comment type="similarity">
    <text evidence="1 2">Belongs to the polypeptide deformylase family.</text>
</comment>